<keyword evidence="2" id="KW-1185">Reference proteome</keyword>
<name>A0ABN1IV37_9GAMM</name>
<reference evidence="1 2" key="1">
    <citation type="journal article" date="2019" name="Int. J. Syst. Evol. Microbiol.">
        <title>The Global Catalogue of Microorganisms (GCM) 10K type strain sequencing project: providing services to taxonomists for standard genome sequencing and annotation.</title>
        <authorList>
            <consortium name="The Broad Institute Genomics Platform"/>
            <consortium name="The Broad Institute Genome Sequencing Center for Infectious Disease"/>
            <person name="Wu L."/>
            <person name="Ma J."/>
        </authorList>
    </citation>
    <scope>NUCLEOTIDE SEQUENCE [LARGE SCALE GENOMIC DNA]</scope>
    <source>
        <strain evidence="1 2">JCM 15421</strain>
    </source>
</reference>
<organism evidence="1 2">
    <name type="scientific">Dokdonella soli</name>
    <dbReference type="NCBI Taxonomy" id="529810"/>
    <lineage>
        <taxon>Bacteria</taxon>
        <taxon>Pseudomonadati</taxon>
        <taxon>Pseudomonadota</taxon>
        <taxon>Gammaproteobacteria</taxon>
        <taxon>Lysobacterales</taxon>
        <taxon>Rhodanobacteraceae</taxon>
        <taxon>Dokdonella</taxon>
    </lineage>
</organism>
<dbReference type="Proteomes" id="UP001501523">
    <property type="component" value="Unassembled WGS sequence"/>
</dbReference>
<accession>A0ABN1IV37</accession>
<gene>
    <name evidence="1" type="ORF">GCM10009105_32370</name>
</gene>
<proteinExistence type="predicted"/>
<dbReference type="RefSeq" id="WP_343793014.1">
    <property type="nucleotide sequence ID" value="NZ_BAAAEU010000024.1"/>
</dbReference>
<evidence type="ECO:0000313" key="1">
    <source>
        <dbReference type="EMBL" id="GAA0721760.1"/>
    </source>
</evidence>
<dbReference type="EMBL" id="BAAAEU010000024">
    <property type="protein sequence ID" value="GAA0721760.1"/>
    <property type="molecule type" value="Genomic_DNA"/>
</dbReference>
<evidence type="ECO:0000313" key="2">
    <source>
        <dbReference type="Proteomes" id="UP001501523"/>
    </source>
</evidence>
<comment type="caution">
    <text evidence="1">The sequence shown here is derived from an EMBL/GenBank/DDBJ whole genome shotgun (WGS) entry which is preliminary data.</text>
</comment>
<sequence length="129" mass="13286">MAAYLATPTFGTGNYANGWLWYQSSAANGSNAQDIDPGKIDPNSSGSWTNNNNPGMAMHIEQVAACGAPWMTTTPVTLTLKGLLSGSVTVTVDSTQFPAGQNKAAALLCIDSNNAAHPVCAVPVTATQN</sequence>
<protein>
    <submittedName>
        <fullName evidence="1">Uncharacterized protein</fullName>
    </submittedName>
</protein>